<dbReference type="PROSITE" id="PS51257">
    <property type="entry name" value="PROKAR_LIPOPROTEIN"/>
    <property type="match status" value="1"/>
</dbReference>
<dbReference type="RefSeq" id="WP_160875930.1">
    <property type="nucleotide sequence ID" value="NZ_WUEK01000003.1"/>
</dbReference>
<accession>A0A6L7F1P3</accession>
<reference evidence="1 2" key="1">
    <citation type="submission" date="2019-12" db="EMBL/GenBank/DDBJ databases">
        <authorList>
            <person name="Kun Z."/>
        </authorList>
    </citation>
    <scope>NUCLEOTIDE SEQUENCE [LARGE SCALE GENOMIC DNA]</scope>
    <source>
        <strain evidence="1 2">YIM 123512</strain>
    </source>
</reference>
<sequence length="153" mass="15459">MRLPVRPPVWQSAAAVLALVGAVVVGCSDAGSGGGAGGAPSVRAFCGALGDFETRVDAVDPADDLPGYISGMQSAARDLGDLGVPGGVPDDARRGFDVTMERIADLSPSDSLDELSELGDVDEDDQASLDALDDWIQRSCPDLGDGADSSPAA</sequence>
<keyword evidence="2" id="KW-1185">Reference proteome</keyword>
<comment type="caution">
    <text evidence="1">The sequence shown here is derived from an EMBL/GenBank/DDBJ whole genome shotgun (WGS) entry which is preliminary data.</text>
</comment>
<dbReference type="EMBL" id="WUEK01000003">
    <property type="protein sequence ID" value="MXG88954.1"/>
    <property type="molecule type" value="Genomic_DNA"/>
</dbReference>
<protein>
    <submittedName>
        <fullName evidence="1">Uncharacterized protein</fullName>
    </submittedName>
</protein>
<evidence type="ECO:0000313" key="2">
    <source>
        <dbReference type="Proteomes" id="UP000473325"/>
    </source>
</evidence>
<dbReference type="Proteomes" id="UP000473325">
    <property type="component" value="Unassembled WGS sequence"/>
</dbReference>
<organism evidence="1 2">
    <name type="scientific">Nocardioides flavescens</name>
    <dbReference type="NCBI Taxonomy" id="2691959"/>
    <lineage>
        <taxon>Bacteria</taxon>
        <taxon>Bacillati</taxon>
        <taxon>Actinomycetota</taxon>
        <taxon>Actinomycetes</taxon>
        <taxon>Propionibacteriales</taxon>
        <taxon>Nocardioidaceae</taxon>
        <taxon>Nocardioides</taxon>
    </lineage>
</organism>
<name>A0A6L7F1P3_9ACTN</name>
<evidence type="ECO:0000313" key="1">
    <source>
        <dbReference type="EMBL" id="MXG88954.1"/>
    </source>
</evidence>
<dbReference type="AlphaFoldDB" id="A0A6L7F1P3"/>
<proteinExistence type="predicted"/>
<gene>
    <name evidence="1" type="ORF">GRQ65_05250</name>
</gene>